<proteinExistence type="predicted"/>
<reference evidence="1" key="1">
    <citation type="submission" date="2018-06" db="EMBL/GenBank/DDBJ databases">
        <authorList>
            <person name="Zhirakovskaya E."/>
        </authorList>
    </citation>
    <scope>NUCLEOTIDE SEQUENCE</scope>
</reference>
<evidence type="ECO:0008006" key="2">
    <source>
        <dbReference type="Google" id="ProtNLM"/>
    </source>
</evidence>
<dbReference type="Gene3D" id="3.40.50.12370">
    <property type="match status" value="1"/>
</dbReference>
<gene>
    <name evidence="1" type="ORF">MNBD_BACTEROID01-720</name>
</gene>
<sequence>MERIGNNLAKKQPAILILADFSDGSWHAIDFAMRFLYTPESTLFILQTFQNPNFGQLMVRNIIPRLKKITKYELNVLRTKVLRHFKIKAKQIKLLSFNGELVSILQNKLNLKYTYDIVIGTNSSFADSNTMQNLYVTKIINYSNSPLFILPQMFEQKEGKKILLVANPFKRLSLQVKDRILSICEKTNSELDILFVIEKDSQEIGKEEKAFFEKCFEGIKYTINYTKNTSVSKGIKNYVKNNYKDLIIIEKNQPEENP</sequence>
<dbReference type="EMBL" id="UOEP01000076">
    <property type="protein sequence ID" value="VAW17622.1"/>
    <property type="molecule type" value="Genomic_DNA"/>
</dbReference>
<protein>
    <recommendedName>
        <fullName evidence="2">UspA domain-containing protein</fullName>
    </recommendedName>
</protein>
<accession>A0A3B0TT61</accession>
<organism evidence="1">
    <name type="scientific">hydrothermal vent metagenome</name>
    <dbReference type="NCBI Taxonomy" id="652676"/>
    <lineage>
        <taxon>unclassified sequences</taxon>
        <taxon>metagenomes</taxon>
        <taxon>ecological metagenomes</taxon>
    </lineage>
</organism>
<evidence type="ECO:0000313" key="1">
    <source>
        <dbReference type="EMBL" id="VAW17622.1"/>
    </source>
</evidence>
<name>A0A3B0TT61_9ZZZZ</name>
<dbReference type="AlphaFoldDB" id="A0A3B0TT61"/>